<proteinExistence type="predicted"/>
<name>A0A176TFC0_9FLAO</name>
<dbReference type="AlphaFoldDB" id="A0A176TFC0"/>
<reference evidence="1 2" key="1">
    <citation type="submission" date="2016-02" db="EMBL/GenBank/DDBJ databases">
        <title>Draft genome sequence of Polaribacter atrinae KACC17473.</title>
        <authorList>
            <person name="Shin S.-K."/>
            <person name="Yi H."/>
        </authorList>
    </citation>
    <scope>NUCLEOTIDE SEQUENCE [LARGE SCALE GENOMIC DNA]</scope>
    <source>
        <strain evidence="1 2">KACC 17473</strain>
    </source>
</reference>
<dbReference type="EMBL" id="LVWE01000003">
    <property type="protein sequence ID" value="OAD46459.1"/>
    <property type="molecule type" value="Genomic_DNA"/>
</dbReference>
<organism evidence="1 2">
    <name type="scientific">Polaribacter atrinae</name>
    <dbReference type="NCBI Taxonomy" id="1333662"/>
    <lineage>
        <taxon>Bacteria</taxon>
        <taxon>Pseudomonadati</taxon>
        <taxon>Bacteroidota</taxon>
        <taxon>Flavobacteriia</taxon>
        <taxon>Flavobacteriales</taxon>
        <taxon>Flavobacteriaceae</taxon>
    </lineage>
</organism>
<protein>
    <recommendedName>
        <fullName evidence="3">Transposase IS4-like domain-containing protein</fullName>
    </recommendedName>
</protein>
<sequence>MHVNTILYSYKKKESLKKGEVALFDKAYNNYALFDKWNKDEIYFVTRINYLGASPRGIKII</sequence>
<accession>A0A176TFC0</accession>
<gene>
    <name evidence="1" type="ORF">LPB303_02710</name>
</gene>
<evidence type="ECO:0008006" key="3">
    <source>
        <dbReference type="Google" id="ProtNLM"/>
    </source>
</evidence>
<evidence type="ECO:0000313" key="2">
    <source>
        <dbReference type="Proteomes" id="UP000076923"/>
    </source>
</evidence>
<evidence type="ECO:0000313" key="1">
    <source>
        <dbReference type="EMBL" id="OAD46459.1"/>
    </source>
</evidence>
<keyword evidence="2" id="KW-1185">Reference proteome</keyword>
<comment type="caution">
    <text evidence="1">The sequence shown here is derived from an EMBL/GenBank/DDBJ whole genome shotgun (WGS) entry which is preliminary data.</text>
</comment>
<dbReference type="Proteomes" id="UP000076923">
    <property type="component" value="Unassembled WGS sequence"/>
</dbReference>